<feature type="region of interest" description="Disordered" evidence="1">
    <location>
        <begin position="13"/>
        <end position="43"/>
    </location>
</feature>
<dbReference type="EMBL" id="JBBNAG010000001">
    <property type="protein sequence ID" value="KAK9165690.1"/>
    <property type="molecule type" value="Genomic_DNA"/>
</dbReference>
<organism evidence="2 3">
    <name type="scientific">Stephania cephalantha</name>
    <dbReference type="NCBI Taxonomy" id="152367"/>
    <lineage>
        <taxon>Eukaryota</taxon>
        <taxon>Viridiplantae</taxon>
        <taxon>Streptophyta</taxon>
        <taxon>Embryophyta</taxon>
        <taxon>Tracheophyta</taxon>
        <taxon>Spermatophyta</taxon>
        <taxon>Magnoliopsida</taxon>
        <taxon>Ranunculales</taxon>
        <taxon>Menispermaceae</taxon>
        <taxon>Menispermoideae</taxon>
        <taxon>Cissampelideae</taxon>
        <taxon>Stephania</taxon>
    </lineage>
</organism>
<dbReference type="AlphaFoldDB" id="A0AAP0L9M7"/>
<name>A0AAP0L9M7_9MAGN</name>
<comment type="caution">
    <text evidence="2">The sequence shown here is derived from an EMBL/GenBank/DDBJ whole genome shotgun (WGS) entry which is preliminary data.</text>
</comment>
<evidence type="ECO:0000313" key="3">
    <source>
        <dbReference type="Proteomes" id="UP001419268"/>
    </source>
</evidence>
<evidence type="ECO:0000313" key="2">
    <source>
        <dbReference type="EMBL" id="KAK9165690.1"/>
    </source>
</evidence>
<keyword evidence="3" id="KW-1185">Reference proteome</keyword>
<sequence>MKPSLRYSSAALRSVKHKNDEPSPSIASSRFRRNRASDRSITRHRAVHPVAAATASLPLPRRRCRRPLTGAAAGATRRCSWNAGRPLRANRPLLHRCTAGRPPISPDLLCRCPHRASASCSPLPAVAAAVQRRCLPSPPPRGCYATAIFVVAGPGASRRLCHIRTAAVLQFLAAVSTEQPPPAAALLLLRAITTTPRLLASRTYRCAAPRRKTPSSSLRAGALRHLSLSSVSLFLTAYLTRHEGGNMTRGSFVVLGDDFEFLAHFLSFTVSTSIPRCGKFIWAIEAVNSWPMSTKSSWD</sequence>
<protein>
    <submittedName>
        <fullName evidence="2">Uncharacterized protein</fullName>
    </submittedName>
</protein>
<reference evidence="2 3" key="1">
    <citation type="submission" date="2024-01" db="EMBL/GenBank/DDBJ databases">
        <title>Genome assemblies of Stephania.</title>
        <authorList>
            <person name="Yang L."/>
        </authorList>
    </citation>
    <scope>NUCLEOTIDE SEQUENCE [LARGE SCALE GENOMIC DNA]</scope>
    <source>
        <strain evidence="2">JXDWG</strain>
        <tissue evidence="2">Leaf</tissue>
    </source>
</reference>
<dbReference type="Proteomes" id="UP001419268">
    <property type="component" value="Unassembled WGS sequence"/>
</dbReference>
<evidence type="ECO:0000256" key="1">
    <source>
        <dbReference type="SAM" id="MobiDB-lite"/>
    </source>
</evidence>
<gene>
    <name evidence="2" type="ORF">Scep_000881</name>
</gene>
<proteinExistence type="predicted"/>
<accession>A0AAP0L9M7</accession>